<dbReference type="Pfam" id="PF00196">
    <property type="entry name" value="GerE"/>
    <property type="match status" value="1"/>
</dbReference>
<dbReference type="CDD" id="cd17535">
    <property type="entry name" value="REC_NarL-like"/>
    <property type="match status" value="1"/>
</dbReference>
<dbReference type="RefSeq" id="WP_147702367.1">
    <property type="nucleotide sequence ID" value="NZ_VDUY01000001.1"/>
</dbReference>
<dbReference type="PROSITE" id="PS50043">
    <property type="entry name" value="HTH_LUXR_2"/>
    <property type="match status" value="1"/>
</dbReference>
<dbReference type="GO" id="GO:0003677">
    <property type="term" value="F:DNA binding"/>
    <property type="evidence" value="ECO:0007669"/>
    <property type="project" value="UniProtKB-KW"/>
</dbReference>
<evidence type="ECO:0000259" key="6">
    <source>
        <dbReference type="PROSITE" id="PS50043"/>
    </source>
</evidence>
<dbReference type="InterPro" id="IPR039420">
    <property type="entry name" value="WalR-like"/>
</dbReference>
<keyword evidence="9" id="KW-1185">Reference proteome</keyword>
<evidence type="ECO:0000313" key="9">
    <source>
        <dbReference type="Proteomes" id="UP000321548"/>
    </source>
</evidence>
<keyword evidence="1 5" id="KW-0597">Phosphoprotein</keyword>
<accession>A0A5C8P3J6</accession>
<dbReference type="Gene3D" id="3.40.50.2300">
    <property type="match status" value="1"/>
</dbReference>
<evidence type="ECO:0000256" key="5">
    <source>
        <dbReference type="PROSITE-ProRule" id="PRU00169"/>
    </source>
</evidence>
<feature type="domain" description="HTH luxR-type" evidence="6">
    <location>
        <begin position="187"/>
        <end position="252"/>
    </location>
</feature>
<dbReference type="AlphaFoldDB" id="A0A5C8P3J6"/>
<reference evidence="8 9" key="1">
    <citation type="submission" date="2019-06" db="EMBL/GenBank/DDBJ databases">
        <title>Quisquiliibacterium sp. nov., isolated from a maize field.</title>
        <authorList>
            <person name="Lin S.-Y."/>
            <person name="Tsai C.-F."/>
            <person name="Young C.-C."/>
        </authorList>
    </citation>
    <scope>NUCLEOTIDE SEQUENCE [LARGE SCALE GENOMIC DNA]</scope>
    <source>
        <strain evidence="8 9">CC-CFT501</strain>
    </source>
</reference>
<protein>
    <submittedName>
        <fullName evidence="8">Response regulator transcription factor</fullName>
    </submittedName>
</protein>
<evidence type="ECO:0000256" key="3">
    <source>
        <dbReference type="ARBA" id="ARBA00023125"/>
    </source>
</evidence>
<evidence type="ECO:0000259" key="7">
    <source>
        <dbReference type="PROSITE" id="PS50110"/>
    </source>
</evidence>
<dbReference type="InterPro" id="IPR001789">
    <property type="entry name" value="Sig_transdc_resp-reg_receiver"/>
</dbReference>
<dbReference type="SUPFAM" id="SSF52172">
    <property type="entry name" value="CheY-like"/>
    <property type="match status" value="1"/>
</dbReference>
<dbReference type="InterPro" id="IPR036388">
    <property type="entry name" value="WH-like_DNA-bd_sf"/>
</dbReference>
<organism evidence="8 9">
    <name type="scientific">Zeimonas arvi</name>
    <dbReference type="NCBI Taxonomy" id="2498847"/>
    <lineage>
        <taxon>Bacteria</taxon>
        <taxon>Pseudomonadati</taxon>
        <taxon>Pseudomonadota</taxon>
        <taxon>Betaproteobacteria</taxon>
        <taxon>Burkholderiales</taxon>
        <taxon>Burkholderiaceae</taxon>
        <taxon>Zeimonas</taxon>
    </lineage>
</organism>
<dbReference type="PANTHER" id="PTHR43214:SF41">
    <property type="entry name" value="NITRATE_NITRITE RESPONSE REGULATOR PROTEIN NARP"/>
    <property type="match status" value="1"/>
</dbReference>
<dbReference type="SUPFAM" id="SSF46894">
    <property type="entry name" value="C-terminal effector domain of the bipartite response regulators"/>
    <property type="match status" value="1"/>
</dbReference>
<proteinExistence type="predicted"/>
<dbReference type="SMART" id="SM00448">
    <property type="entry name" value="REC"/>
    <property type="match status" value="1"/>
</dbReference>
<gene>
    <name evidence="8" type="ORF">FHP08_00560</name>
</gene>
<sequence length="254" mass="26829">MSSASPLALVVEDLPEVRDWLADALRHAFGEIEVGCAGTLAEAREWLGALGEDTQAAARLRMALIDLGLPDGSGVDLVREIADRLPQVQTIVATIYDDDAHLFPAIAAGAQGYLLKEQEPEALARHLRLIGEGMPPLSPSISRRMLAHFRERGALPGGEAAAQAGAAPFRASGDPPLAQQAAAGSDAAMEAITLSPRETEVLSYIGRGLRVAEAARVLGLTEHTVAGYVKTLYRKLNISSRAEAALEAARRGLV</sequence>
<dbReference type="GO" id="GO:0006355">
    <property type="term" value="P:regulation of DNA-templated transcription"/>
    <property type="evidence" value="ECO:0007669"/>
    <property type="project" value="InterPro"/>
</dbReference>
<dbReference type="InterPro" id="IPR011006">
    <property type="entry name" value="CheY-like_superfamily"/>
</dbReference>
<dbReference type="Proteomes" id="UP000321548">
    <property type="component" value="Unassembled WGS sequence"/>
</dbReference>
<evidence type="ECO:0000313" key="8">
    <source>
        <dbReference type="EMBL" id="TXL68226.1"/>
    </source>
</evidence>
<evidence type="ECO:0000256" key="2">
    <source>
        <dbReference type="ARBA" id="ARBA00023015"/>
    </source>
</evidence>
<comment type="caution">
    <text evidence="8">The sequence shown here is derived from an EMBL/GenBank/DDBJ whole genome shotgun (WGS) entry which is preliminary data.</text>
</comment>
<keyword evidence="2" id="KW-0805">Transcription regulation</keyword>
<evidence type="ECO:0000256" key="4">
    <source>
        <dbReference type="ARBA" id="ARBA00023163"/>
    </source>
</evidence>
<dbReference type="CDD" id="cd06170">
    <property type="entry name" value="LuxR_C_like"/>
    <property type="match status" value="1"/>
</dbReference>
<dbReference type="InterPro" id="IPR016032">
    <property type="entry name" value="Sig_transdc_resp-reg_C-effctor"/>
</dbReference>
<dbReference type="EMBL" id="VDUY01000001">
    <property type="protein sequence ID" value="TXL68226.1"/>
    <property type="molecule type" value="Genomic_DNA"/>
</dbReference>
<feature type="modified residue" description="4-aspartylphosphate" evidence="5">
    <location>
        <position position="66"/>
    </location>
</feature>
<dbReference type="PROSITE" id="PS50110">
    <property type="entry name" value="RESPONSE_REGULATORY"/>
    <property type="match status" value="1"/>
</dbReference>
<dbReference type="PANTHER" id="PTHR43214">
    <property type="entry name" value="TWO-COMPONENT RESPONSE REGULATOR"/>
    <property type="match status" value="1"/>
</dbReference>
<keyword evidence="3" id="KW-0238">DNA-binding</keyword>
<feature type="domain" description="Response regulatory" evidence="7">
    <location>
        <begin position="7"/>
        <end position="131"/>
    </location>
</feature>
<evidence type="ECO:0000256" key="1">
    <source>
        <dbReference type="ARBA" id="ARBA00022553"/>
    </source>
</evidence>
<dbReference type="OrthoDB" id="3623000at2"/>
<dbReference type="GO" id="GO:0000160">
    <property type="term" value="P:phosphorelay signal transduction system"/>
    <property type="evidence" value="ECO:0007669"/>
    <property type="project" value="InterPro"/>
</dbReference>
<keyword evidence="4" id="KW-0804">Transcription</keyword>
<dbReference type="Gene3D" id="1.10.10.10">
    <property type="entry name" value="Winged helix-like DNA-binding domain superfamily/Winged helix DNA-binding domain"/>
    <property type="match status" value="1"/>
</dbReference>
<dbReference type="SMART" id="SM00421">
    <property type="entry name" value="HTH_LUXR"/>
    <property type="match status" value="1"/>
</dbReference>
<name>A0A5C8P3J6_9BURK</name>
<dbReference type="PRINTS" id="PR00038">
    <property type="entry name" value="HTHLUXR"/>
</dbReference>
<dbReference type="InterPro" id="IPR058245">
    <property type="entry name" value="NreC/VraR/RcsB-like_REC"/>
</dbReference>
<dbReference type="Pfam" id="PF00072">
    <property type="entry name" value="Response_reg"/>
    <property type="match status" value="1"/>
</dbReference>
<dbReference type="InterPro" id="IPR000792">
    <property type="entry name" value="Tscrpt_reg_LuxR_C"/>
</dbReference>